<protein>
    <submittedName>
        <fullName evidence="1">Oidioi.mRNA.OKI2018_I69.PAR.g12048.t1.cds</fullName>
    </submittedName>
</protein>
<organism evidence="1 2">
    <name type="scientific">Oikopleura dioica</name>
    <name type="common">Tunicate</name>
    <dbReference type="NCBI Taxonomy" id="34765"/>
    <lineage>
        <taxon>Eukaryota</taxon>
        <taxon>Metazoa</taxon>
        <taxon>Chordata</taxon>
        <taxon>Tunicata</taxon>
        <taxon>Appendicularia</taxon>
        <taxon>Copelata</taxon>
        <taxon>Oikopleuridae</taxon>
        <taxon>Oikopleura</taxon>
    </lineage>
</organism>
<reference evidence="1 2" key="1">
    <citation type="submission" date="2021-04" db="EMBL/GenBank/DDBJ databases">
        <authorList>
            <person name="Bliznina A."/>
        </authorList>
    </citation>
    <scope>NUCLEOTIDE SEQUENCE [LARGE SCALE GENOMIC DNA]</scope>
</reference>
<accession>A0ABN7S1Q4</accession>
<dbReference type="Proteomes" id="UP001158576">
    <property type="component" value="Chromosome PAR"/>
</dbReference>
<sequence length="186" mass="21442">MREILLLPCVFSITLDTLEVWQKFLQKEALDLYDHGRLVTTNETAELVECYLCNWISLENAGTGEMHLFGENCETTNERTETGFGETCGTIEIRRSIFDIPYSEVPYHDMKNSVHRWDVKMTLRVTSKFEVDNDFLLKTCSMDDSLCVFDCEDDLCNHSGYDGYPDDGRFPRSKTTIPKIVLHDMG</sequence>
<keyword evidence="2" id="KW-1185">Reference proteome</keyword>
<dbReference type="EMBL" id="OU015568">
    <property type="protein sequence ID" value="CAG5089008.1"/>
    <property type="molecule type" value="Genomic_DNA"/>
</dbReference>
<name>A0ABN7S1Q4_OIKDI</name>
<evidence type="ECO:0000313" key="2">
    <source>
        <dbReference type="Proteomes" id="UP001158576"/>
    </source>
</evidence>
<gene>
    <name evidence="1" type="ORF">OKIOD_LOCUS3606</name>
</gene>
<proteinExistence type="predicted"/>
<evidence type="ECO:0000313" key="1">
    <source>
        <dbReference type="EMBL" id="CAG5089008.1"/>
    </source>
</evidence>